<sequence>MLSANSRDHGDVVTGLAMQSIGEAIVYLRDPEHKIDLEPIRVEQDLTIECQPVHILDSSE</sequence>
<name>A0A6G1CU70_9ORYZ</name>
<dbReference type="EMBL" id="SPHZ02000008">
    <property type="protein sequence ID" value="KAF0903667.1"/>
    <property type="molecule type" value="Genomic_DNA"/>
</dbReference>
<keyword evidence="2" id="KW-1185">Reference proteome</keyword>
<organism evidence="1 2">
    <name type="scientific">Oryza meyeriana var. granulata</name>
    <dbReference type="NCBI Taxonomy" id="110450"/>
    <lineage>
        <taxon>Eukaryota</taxon>
        <taxon>Viridiplantae</taxon>
        <taxon>Streptophyta</taxon>
        <taxon>Embryophyta</taxon>
        <taxon>Tracheophyta</taxon>
        <taxon>Spermatophyta</taxon>
        <taxon>Magnoliopsida</taxon>
        <taxon>Liliopsida</taxon>
        <taxon>Poales</taxon>
        <taxon>Poaceae</taxon>
        <taxon>BOP clade</taxon>
        <taxon>Oryzoideae</taxon>
        <taxon>Oryzeae</taxon>
        <taxon>Oryzinae</taxon>
        <taxon>Oryza</taxon>
        <taxon>Oryza meyeriana</taxon>
    </lineage>
</organism>
<reference evidence="1 2" key="1">
    <citation type="submission" date="2019-11" db="EMBL/GenBank/DDBJ databases">
        <title>Whole genome sequence of Oryza granulata.</title>
        <authorList>
            <person name="Li W."/>
        </authorList>
    </citation>
    <scope>NUCLEOTIDE SEQUENCE [LARGE SCALE GENOMIC DNA]</scope>
    <source>
        <strain evidence="2">cv. Menghai</strain>
        <tissue evidence="1">Leaf</tissue>
    </source>
</reference>
<protein>
    <submittedName>
        <fullName evidence="1">Uncharacterized protein</fullName>
    </submittedName>
</protein>
<dbReference type="Proteomes" id="UP000479710">
    <property type="component" value="Unassembled WGS sequence"/>
</dbReference>
<accession>A0A6G1CU70</accession>
<dbReference type="OrthoDB" id="779927at2759"/>
<dbReference type="AlphaFoldDB" id="A0A6G1CU70"/>
<evidence type="ECO:0000313" key="2">
    <source>
        <dbReference type="Proteomes" id="UP000479710"/>
    </source>
</evidence>
<evidence type="ECO:0000313" key="1">
    <source>
        <dbReference type="EMBL" id="KAF0903667.1"/>
    </source>
</evidence>
<gene>
    <name evidence="1" type="ORF">E2562_028376</name>
</gene>
<comment type="caution">
    <text evidence="1">The sequence shown here is derived from an EMBL/GenBank/DDBJ whole genome shotgun (WGS) entry which is preliminary data.</text>
</comment>
<proteinExistence type="predicted"/>